<evidence type="ECO:0000256" key="3">
    <source>
        <dbReference type="ARBA" id="ARBA00023163"/>
    </source>
</evidence>
<protein>
    <submittedName>
        <fullName evidence="4">Uncharacterized protein</fullName>
    </submittedName>
</protein>
<dbReference type="SMART" id="SM00421">
    <property type="entry name" value="HTH_LUXR"/>
    <property type="match status" value="1"/>
</dbReference>
<keyword evidence="5" id="KW-1185">Reference proteome</keyword>
<accession>A0A4R6LSP8</accession>
<reference evidence="4 5" key="1">
    <citation type="submission" date="2017-07" db="EMBL/GenBank/DDBJ databases">
        <title>Draft whole genome sequences of clinical Proprionibacteriaceae strains.</title>
        <authorList>
            <person name="Bernier A.-M."/>
            <person name="Bernard K."/>
            <person name="Domingo M.-C."/>
        </authorList>
    </citation>
    <scope>NUCLEOTIDE SEQUENCE [LARGE SCALE GENOMIC DNA]</scope>
    <source>
        <strain evidence="4 5">NML 030167</strain>
    </source>
</reference>
<accession>A0A255GBB5</accession>
<dbReference type="PROSITE" id="PS50043">
    <property type="entry name" value="HTH_LUXR_2"/>
    <property type="match status" value="1"/>
</dbReference>
<dbReference type="Gene3D" id="1.10.10.10">
    <property type="entry name" value="Winged helix-like DNA-binding domain superfamily/Winged helix DNA-binding domain"/>
    <property type="match status" value="1"/>
</dbReference>
<keyword evidence="3" id="KW-0804">Transcription</keyword>
<dbReference type="PRINTS" id="PR00038">
    <property type="entry name" value="HTHLUXR"/>
</dbReference>
<dbReference type="PANTHER" id="PTHR44688">
    <property type="entry name" value="DNA-BINDING TRANSCRIPTIONAL ACTIVATOR DEVR_DOSR"/>
    <property type="match status" value="1"/>
</dbReference>
<gene>
    <name evidence="4" type="ORF">CGZ94_13350</name>
</gene>
<dbReference type="EMBL" id="NMVO01000014">
    <property type="protein sequence ID" value="OYO12871.1"/>
    <property type="molecule type" value="Genomic_DNA"/>
</dbReference>
<evidence type="ECO:0000313" key="5">
    <source>
        <dbReference type="Proteomes" id="UP000215896"/>
    </source>
</evidence>
<dbReference type="Proteomes" id="UP000215896">
    <property type="component" value="Unassembled WGS sequence"/>
</dbReference>
<keyword evidence="2" id="KW-0238">DNA-binding</keyword>
<dbReference type="InterPro" id="IPR036388">
    <property type="entry name" value="WH-like_DNA-bd_sf"/>
</dbReference>
<dbReference type="AlphaFoldDB" id="A0A255GBB5"/>
<dbReference type="PANTHER" id="PTHR44688:SF16">
    <property type="entry name" value="DNA-BINDING TRANSCRIPTIONAL ACTIVATOR DEVR_DOSR"/>
    <property type="match status" value="1"/>
</dbReference>
<evidence type="ECO:0000256" key="2">
    <source>
        <dbReference type="ARBA" id="ARBA00023125"/>
    </source>
</evidence>
<evidence type="ECO:0000256" key="1">
    <source>
        <dbReference type="ARBA" id="ARBA00023015"/>
    </source>
</evidence>
<organism evidence="4 5">
    <name type="scientific">Enemella evansiae</name>
    <dbReference type="NCBI Taxonomy" id="2016499"/>
    <lineage>
        <taxon>Bacteria</taxon>
        <taxon>Bacillati</taxon>
        <taxon>Actinomycetota</taxon>
        <taxon>Actinomycetes</taxon>
        <taxon>Propionibacteriales</taxon>
        <taxon>Propionibacteriaceae</taxon>
        <taxon>Enemella</taxon>
    </lineage>
</organism>
<dbReference type="Pfam" id="PF00196">
    <property type="entry name" value="GerE"/>
    <property type="match status" value="1"/>
</dbReference>
<name>A0A255GBB5_9ACTN</name>
<dbReference type="CDD" id="cd06170">
    <property type="entry name" value="LuxR_C_like"/>
    <property type="match status" value="1"/>
</dbReference>
<dbReference type="GO" id="GO:0006355">
    <property type="term" value="P:regulation of DNA-templated transcription"/>
    <property type="evidence" value="ECO:0007669"/>
    <property type="project" value="InterPro"/>
</dbReference>
<proteinExistence type="predicted"/>
<dbReference type="InterPro" id="IPR000792">
    <property type="entry name" value="Tscrpt_reg_LuxR_C"/>
</dbReference>
<sequence>MVEVVASGGQAADDAHGTVAEALAPRLAARMAGHDRIFVWAPREYQPAATVRAALSALVGEDWIVEAERGTARARAANVGGRTMFVDLGALAPVEALSLGAHWDGLSPDFPASHLVAVAECDELGGPDLSWFDLVIDHRDLSVLESEVPLLQPAAAGDPVLARRLQLLTGGVPQLLAEPGLPGAGPEVLEPVCRDWAERIYDLVFADPLLEAQVWAPRASGETIRLLTGAWQERAVEAWEVEVARAASVFVSGVSVEPFLPEGLAAALLQLLRARDPERAAETRGRFLTLAETQPGITGPDRMRILTGLRGWRELDRVLGRTVHLLIHLSRFDCEEYAARWPDHVPRGLRHLEAARRFIGGDLSPAAAPQDTPQLWQEFAFLFANEVIEPDSAVGRLQRWFAGMVANGWPSDRQRAAQLLTEVTAALASEADQLADADAATRRDDLALVAGVLLGVSEAALQTGAPDVAQECHRTASRMGFVLGPAVWQYSTLWPGTLVRGALIAAVGGAPLQARTQLEQYRQVAIPGEPTHEVLAELAQRYSSDNAAALVADPGTATVDLDTPLAPQQLQAEALRLALLSGQGIAADWLRTMLSRASWGQRPEWEWWPGMTVLALLDAQAGRVGLAESRLANGSIPRPLEVTVRASIEVAKGQYQGALRLTEQVLQLEVISLRWRMAATGVRLAALAARDDVACEVGGLLDREDWANSLAVVALLPDPARTLIVDRLGPDAAGLPGLGAAPRTPDPGRQEAQLTPRQLEVLRALAHGGTMPAIAKELFVSVETVRSTAKELYRRLGVHSRDSAIQVGRVRGLIDG</sequence>
<dbReference type="SUPFAM" id="SSF46894">
    <property type="entry name" value="C-terminal effector domain of the bipartite response regulators"/>
    <property type="match status" value="1"/>
</dbReference>
<dbReference type="GO" id="GO:0003677">
    <property type="term" value="F:DNA binding"/>
    <property type="evidence" value="ECO:0007669"/>
    <property type="project" value="UniProtKB-KW"/>
</dbReference>
<comment type="caution">
    <text evidence="4">The sequence shown here is derived from an EMBL/GenBank/DDBJ whole genome shotgun (WGS) entry which is preliminary data.</text>
</comment>
<evidence type="ECO:0000313" key="4">
    <source>
        <dbReference type="EMBL" id="OYO12871.1"/>
    </source>
</evidence>
<keyword evidence="1" id="KW-0805">Transcription regulation</keyword>
<dbReference type="InterPro" id="IPR016032">
    <property type="entry name" value="Sig_transdc_resp-reg_C-effctor"/>
</dbReference>